<reference evidence="2 3" key="1">
    <citation type="journal article" date="2005" name="Genome Res.">
        <title>Complete genome sequence of the hyperthermophilic archaeon Thermococcus kodakaraensis KOD1 and comparison with Pyrococcus genomes.</title>
        <authorList>
            <person name="Fukui T."/>
            <person name="Atomi H."/>
            <person name="Kanai T."/>
            <person name="Matsumi R."/>
            <person name="Fujiwara S."/>
            <person name="Imanaka T."/>
        </authorList>
    </citation>
    <scope>NUCLEOTIDE SEQUENCE [LARGE SCALE GENOMIC DNA]</scope>
    <source>
        <strain evidence="3">ATCC BAA-918 / JCM 12380 / KOD1</strain>
    </source>
</reference>
<name>Q5JIZ9_THEKO</name>
<evidence type="ECO:0000313" key="3">
    <source>
        <dbReference type="Proteomes" id="UP000000536"/>
    </source>
</evidence>
<dbReference type="PANTHER" id="PTHR43685">
    <property type="entry name" value="GLYCOSYLTRANSFERASE"/>
    <property type="match status" value="1"/>
</dbReference>
<organism evidence="2 3">
    <name type="scientific">Thermococcus kodakarensis (strain ATCC BAA-918 / JCM 12380 / KOD1)</name>
    <name type="common">Pyrococcus kodakaraensis (strain KOD1)</name>
    <dbReference type="NCBI Taxonomy" id="69014"/>
    <lineage>
        <taxon>Archaea</taxon>
        <taxon>Methanobacteriati</taxon>
        <taxon>Methanobacteriota</taxon>
        <taxon>Thermococci</taxon>
        <taxon>Thermococcales</taxon>
        <taxon>Thermococcaceae</taxon>
        <taxon>Thermococcus</taxon>
    </lineage>
</organism>
<dbReference type="InParanoid" id="Q5JIZ9"/>
<evidence type="ECO:0000313" key="2">
    <source>
        <dbReference type="EMBL" id="BAD85903.1"/>
    </source>
</evidence>
<protein>
    <submittedName>
        <fullName evidence="2">Glycosyltransferase, family 2</fullName>
    </submittedName>
</protein>
<dbReference type="EMBL" id="AP006878">
    <property type="protein sequence ID" value="BAD85903.1"/>
    <property type="molecule type" value="Genomic_DNA"/>
</dbReference>
<dbReference type="RefSeq" id="WP_011250665.1">
    <property type="nucleotide sequence ID" value="NC_006624.1"/>
</dbReference>
<feature type="domain" description="Glycosyltransferase 2-like" evidence="1">
    <location>
        <begin position="5"/>
        <end position="141"/>
    </location>
</feature>
<dbReference type="OrthoDB" id="46222at2157"/>
<dbReference type="InterPro" id="IPR050834">
    <property type="entry name" value="Glycosyltransf_2"/>
</dbReference>
<dbReference type="KEGG" id="tko:TK1714"/>
<dbReference type="Gene3D" id="3.90.550.10">
    <property type="entry name" value="Spore Coat Polysaccharide Biosynthesis Protein SpsA, Chain A"/>
    <property type="match status" value="1"/>
</dbReference>
<proteinExistence type="predicted"/>
<dbReference type="EnsemblBacteria" id="BAD85903">
    <property type="protein sequence ID" value="BAD85903"/>
    <property type="gene ID" value="TK1714"/>
</dbReference>
<dbReference type="AlphaFoldDB" id="Q5JIZ9"/>
<dbReference type="PANTHER" id="PTHR43685:SF2">
    <property type="entry name" value="GLYCOSYLTRANSFERASE 2-LIKE DOMAIN-CONTAINING PROTEIN"/>
    <property type="match status" value="1"/>
</dbReference>
<dbReference type="Proteomes" id="UP000000536">
    <property type="component" value="Chromosome"/>
</dbReference>
<dbReference type="PATRIC" id="fig|69014.16.peg.1672"/>
<evidence type="ECO:0000259" key="1">
    <source>
        <dbReference type="Pfam" id="PF00535"/>
    </source>
</evidence>
<accession>Q5JIZ9</accession>
<gene>
    <name evidence="2" type="ordered locus">TK1714</name>
</gene>
<dbReference type="GeneID" id="78448245"/>
<dbReference type="PhylomeDB" id="Q5JIZ9"/>
<dbReference type="Pfam" id="PF00535">
    <property type="entry name" value="Glycos_transf_2"/>
    <property type="match status" value="1"/>
</dbReference>
<keyword evidence="3" id="KW-1185">Reference proteome</keyword>
<dbReference type="InterPro" id="IPR001173">
    <property type="entry name" value="Glyco_trans_2-like"/>
</dbReference>
<sequence length="323" mass="37755">MAKVSIIVPVYNTRDYVPRLLSSIEKQTYEDWELILVDDNSDDGTYELLLDFKDKHPDRVEVLRTPKRRSGVSVGRNMGIEVASGRYIAFIDSDDWWSESFLEDTVSHIKGFGGVSTEYYDVFEETGKKIHVRASKHGELSWKDVLMLKARFGVGSSLLRADIINDYGLRFPENIRYSEDAYFFTLYLSLIEKVYSVPKPDFYHLVRRSSAVQGRSKTPEEKIRGTLEAYNKLCLRVKEVSGKHREVCDVVARQLRPFSFMTYITIVSDTYGRKEARKLFWKYFDYIKTYRPVRSHSSYLTLIWIVDLFVPIRPLLRKMVSKK</sequence>
<dbReference type="CAZy" id="GT2">
    <property type="family name" value="Glycosyltransferase Family 2"/>
</dbReference>
<dbReference type="SUPFAM" id="SSF53448">
    <property type="entry name" value="Nucleotide-diphospho-sugar transferases"/>
    <property type="match status" value="1"/>
</dbReference>
<dbReference type="eggNOG" id="arCOG01381">
    <property type="taxonomic scope" value="Archaea"/>
</dbReference>
<dbReference type="HOGENOM" id="CLU_025996_0_0_2"/>
<dbReference type="CDD" id="cd00761">
    <property type="entry name" value="Glyco_tranf_GTA_type"/>
    <property type="match status" value="1"/>
</dbReference>
<dbReference type="InterPro" id="IPR029044">
    <property type="entry name" value="Nucleotide-diphossugar_trans"/>
</dbReference>
<dbReference type="STRING" id="69014.TK1714"/>